<gene>
    <name evidence="1" type="ORF">FSCOSCO3_A034891</name>
</gene>
<organism evidence="1 2">
    <name type="scientific">Scomber scombrus</name>
    <name type="common">Atlantic mackerel</name>
    <name type="synonym">Scomber vernalis</name>
    <dbReference type="NCBI Taxonomy" id="13677"/>
    <lineage>
        <taxon>Eukaryota</taxon>
        <taxon>Metazoa</taxon>
        <taxon>Chordata</taxon>
        <taxon>Craniata</taxon>
        <taxon>Vertebrata</taxon>
        <taxon>Euteleostomi</taxon>
        <taxon>Actinopterygii</taxon>
        <taxon>Neopterygii</taxon>
        <taxon>Teleostei</taxon>
        <taxon>Neoteleostei</taxon>
        <taxon>Acanthomorphata</taxon>
        <taxon>Pelagiaria</taxon>
        <taxon>Scombriformes</taxon>
        <taxon>Scombridae</taxon>
        <taxon>Scomber</taxon>
    </lineage>
</organism>
<protein>
    <submittedName>
        <fullName evidence="1">Uncharacterized protein LOC115570283</fullName>
    </submittedName>
</protein>
<comment type="caution">
    <text evidence="1">The sequence shown here is derived from an EMBL/GenBank/DDBJ whole genome shotgun (WGS) entry which is preliminary data.</text>
</comment>
<evidence type="ECO:0000313" key="1">
    <source>
        <dbReference type="EMBL" id="CAK6978026.1"/>
    </source>
</evidence>
<sequence length="164" mass="18690">MLHVFYLLLTQVANHKTAQSYGPASVTLSEELYQHLLDYMDQSKCLPGREKGPATAFFNRLGGTYERMGDNFTREWRRFGLPGSPTLSDIRTAISTAVEHNLDQKERMDVHRSMCHDTATATRFYAIREELSEEKSLEVTKNILRSLKASKDRAGEPFQCVCVL</sequence>
<keyword evidence="2" id="KW-1185">Reference proteome</keyword>
<dbReference type="Proteomes" id="UP001314229">
    <property type="component" value="Unassembled WGS sequence"/>
</dbReference>
<reference evidence="1 2" key="1">
    <citation type="submission" date="2024-01" db="EMBL/GenBank/DDBJ databases">
        <authorList>
            <person name="Alioto T."/>
            <person name="Alioto T."/>
            <person name="Gomez Garrido J."/>
        </authorList>
    </citation>
    <scope>NUCLEOTIDE SEQUENCE [LARGE SCALE GENOMIC DNA]</scope>
</reference>
<accession>A0AAV1Q237</accession>
<evidence type="ECO:0000313" key="2">
    <source>
        <dbReference type="Proteomes" id="UP001314229"/>
    </source>
</evidence>
<name>A0AAV1Q237_SCOSC</name>
<proteinExistence type="predicted"/>
<dbReference type="AlphaFoldDB" id="A0AAV1Q237"/>
<dbReference type="EMBL" id="CAWUFR010000448">
    <property type="protein sequence ID" value="CAK6978026.1"/>
    <property type="molecule type" value="Genomic_DNA"/>
</dbReference>